<protein>
    <submittedName>
        <fullName evidence="2">Uncharacterized protein</fullName>
    </submittedName>
</protein>
<organism evidence="2 3">
    <name type="scientific">Trichomonascus ciferrii</name>
    <dbReference type="NCBI Taxonomy" id="44093"/>
    <lineage>
        <taxon>Eukaryota</taxon>
        <taxon>Fungi</taxon>
        <taxon>Dikarya</taxon>
        <taxon>Ascomycota</taxon>
        <taxon>Saccharomycotina</taxon>
        <taxon>Dipodascomycetes</taxon>
        <taxon>Dipodascales</taxon>
        <taxon>Trichomonascaceae</taxon>
        <taxon>Trichomonascus</taxon>
        <taxon>Trichomonascus ciferrii complex</taxon>
    </lineage>
</organism>
<accession>A0A642V3U0</accession>
<keyword evidence="3" id="KW-1185">Reference proteome</keyword>
<dbReference type="EMBL" id="SWFS01000227">
    <property type="protein sequence ID" value="KAA8913449.1"/>
    <property type="molecule type" value="Genomic_DNA"/>
</dbReference>
<dbReference type="VEuPathDB" id="FungiDB:TRICI_003209"/>
<comment type="caution">
    <text evidence="2">The sequence shown here is derived from an EMBL/GenBank/DDBJ whole genome shotgun (WGS) entry which is preliminary data.</text>
</comment>
<reference evidence="2" key="1">
    <citation type="journal article" date="2019" name="G3 (Bethesda)">
        <title>Genome Assemblies of Two Rare Opportunistic Yeast Pathogens: Diutina rugosa (syn. Candida rugosa) and Trichomonascus ciferrii (syn. Candida ciferrii).</title>
        <authorList>
            <person name="Mixao V."/>
            <person name="Saus E."/>
            <person name="Hansen A.P."/>
            <person name="Lass-Florl C."/>
            <person name="Gabaldon T."/>
        </authorList>
    </citation>
    <scope>NUCLEOTIDE SEQUENCE</scope>
    <source>
        <strain evidence="2">CBS 4856</strain>
    </source>
</reference>
<gene>
    <name evidence="2" type="ORF">TRICI_003209</name>
</gene>
<evidence type="ECO:0000256" key="1">
    <source>
        <dbReference type="SAM" id="MobiDB-lite"/>
    </source>
</evidence>
<proteinExistence type="predicted"/>
<dbReference type="Proteomes" id="UP000761534">
    <property type="component" value="Unassembled WGS sequence"/>
</dbReference>
<sequence length="191" mass="20621">MKTMMKAMMKTTTMAMMMAMMTTMIIDRTVARTAGKVFLILSKTTTGLGFAGGQSLVPPWLGEASTNRKCEPLTIASRSVPWGSGGVPPENNTTRLFFAGPCLLHLRGQRVALRGLLGHLEWTLTFEELNNFNLPPEKDAKGTLQLGRMSMVTQSSVKPTQGVGGVPPKNADLSQLASHIHSSEGNKMSKS</sequence>
<evidence type="ECO:0000313" key="2">
    <source>
        <dbReference type="EMBL" id="KAA8913449.1"/>
    </source>
</evidence>
<feature type="region of interest" description="Disordered" evidence="1">
    <location>
        <begin position="155"/>
        <end position="191"/>
    </location>
</feature>
<name>A0A642V3U0_9ASCO</name>
<dbReference type="AlphaFoldDB" id="A0A642V3U0"/>
<evidence type="ECO:0000313" key="3">
    <source>
        <dbReference type="Proteomes" id="UP000761534"/>
    </source>
</evidence>